<keyword evidence="3 6" id="KW-0812">Transmembrane</keyword>
<dbReference type="InterPro" id="IPR020846">
    <property type="entry name" value="MFS_dom"/>
</dbReference>
<feature type="transmembrane region" description="Helical" evidence="6">
    <location>
        <begin position="96"/>
        <end position="113"/>
    </location>
</feature>
<dbReference type="STRING" id="485916.Dtox_4326"/>
<name>C8W022_DESAS</name>
<dbReference type="Pfam" id="PF07690">
    <property type="entry name" value="MFS_1"/>
    <property type="match status" value="1"/>
</dbReference>
<feature type="transmembrane region" description="Helical" evidence="6">
    <location>
        <begin position="328"/>
        <end position="349"/>
    </location>
</feature>
<feature type="transmembrane region" description="Helical" evidence="6">
    <location>
        <begin position="209"/>
        <end position="230"/>
    </location>
</feature>
<keyword evidence="9" id="KW-1185">Reference proteome</keyword>
<feature type="transmembrane region" description="Helical" evidence="6">
    <location>
        <begin position="270"/>
        <end position="287"/>
    </location>
</feature>
<feature type="transmembrane region" description="Helical" evidence="6">
    <location>
        <begin position="134"/>
        <end position="155"/>
    </location>
</feature>
<feature type="transmembrane region" description="Helical" evidence="6">
    <location>
        <begin position="293"/>
        <end position="316"/>
    </location>
</feature>
<protein>
    <submittedName>
        <fullName evidence="8">Major facilitator superfamily MFS_1</fullName>
    </submittedName>
</protein>
<dbReference type="PROSITE" id="PS50850">
    <property type="entry name" value="MFS"/>
    <property type="match status" value="1"/>
</dbReference>
<gene>
    <name evidence="8" type="ordered locus">Dtox_4326</name>
</gene>
<keyword evidence="4 6" id="KW-1133">Transmembrane helix</keyword>
<dbReference type="Gene3D" id="1.20.1250.20">
    <property type="entry name" value="MFS general substrate transporter like domains"/>
    <property type="match status" value="2"/>
</dbReference>
<comment type="subcellular location">
    <subcellularLocation>
        <location evidence="1">Cell membrane</location>
        <topology evidence="1">Multi-pass membrane protein</topology>
    </subcellularLocation>
</comment>
<feature type="transmembrane region" description="Helical" evidence="6">
    <location>
        <begin position="161"/>
        <end position="181"/>
    </location>
</feature>
<dbReference type="PRINTS" id="PR01988">
    <property type="entry name" value="EXPORTERBACE"/>
</dbReference>
<dbReference type="HOGENOM" id="CLU_040537_1_0_9"/>
<dbReference type="eggNOG" id="COG2223">
    <property type="taxonomic scope" value="Bacteria"/>
</dbReference>
<dbReference type="EMBL" id="CP001720">
    <property type="protein sequence ID" value="ACV64990.1"/>
    <property type="molecule type" value="Genomic_DNA"/>
</dbReference>
<accession>C8W022</accession>
<dbReference type="RefSeq" id="WP_015759659.1">
    <property type="nucleotide sequence ID" value="NC_013216.1"/>
</dbReference>
<sequence length="393" mass="41961">MDIREVKRGRVFSFSLAHLVNDWYMNYIQTILPFMVAAGLSISKGAFLVSAFTITSSLLQPVFGYLVDQKNQRWMVYVGTMWMAVLLSLLGVFQNYPLLFIIVTLAGLGTAAFHPQASSMVTSASGQRKGFFQAVFTAAGNVGWALTPLVVVPFIQAYSMQYTPILMLPGVFAAILLWFTAPRDQVKAKSSPPPLLPALRSARAELAKVVLVVACRSLAYFGLISFLPLYLQHKNISLIAGSRLIFLMLFAGAMGGLVGGYISDLMGRKVVIVGSLIAATPLFYLFLVTRGALSYLLLALAGATLLASFSVTIVVAQEALPKNAAMASGLMLGFGIGIGGLGVGLVGLLAQHAGIVYAINLLIWLPLLAGLFGLALKGKQVPAVLPVSEVNKN</sequence>
<evidence type="ECO:0000256" key="6">
    <source>
        <dbReference type="SAM" id="Phobius"/>
    </source>
</evidence>
<evidence type="ECO:0000259" key="7">
    <source>
        <dbReference type="PROSITE" id="PS50850"/>
    </source>
</evidence>
<feature type="transmembrane region" description="Helical" evidence="6">
    <location>
        <begin position="236"/>
        <end position="258"/>
    </location>
</feature>
<feature type="transmembrane region" description="Helical" evidence="6">
    <location>
        <begin position="74"/>
        <end position="90"/>
    </location>
</feature>
<dbReference type="CDD" id="cd17478">
    <property type="entry name" value="MFS_FsR"/>
    <property type="match status" value="1"/>
</dbReference>
<evidence type="ECO:0000256" key="3">
    <source>
        <dbReference type="ARBA" id="ARBA00022692"/>
    </source>
</evidence>
<dbReference type="KEGG" id="dae:Dtox_4326"/>
<keyword evidence="2" id="KW-0813">Transport</keyword>
<dbReference type="PANTHER" id="PTHR43129">
    <property type="entry name" value="FOSMIDOMYCIN RESISTANCE PROTEIN"/>
    <property type="match status" value="1"/>
</dbReference>
<proteinExistence type="predicted"/>
<evidence type="ECO:0000256" key="2">
    <source>
        <dbReference type="ARBA" id="ARBA00022448"/>
    </source>
</evidence>
<dbReference type="InterPro" id="IPR022324">
    <property type="entry name" value="Bacilysin_exporter_BacE_put"/>
</dbReference>
<dbReference type="PANTHER" id="PTHR43129:SF1">
    <property type="entry name" value="FOSMIDOMYCIN RESISTANCE PROTEIN"/>
    <property type="match status" value="1"/>
</dbReference>
<dbReference type="InterPro" id="IPR036259">
    <property type="entry name" value="MFS_trans_sf"/>
</dbReference>
<evidence type="ECO:0000256" key="1">
    <source>
        <dbReference type="ARBA" id="ARBA00004651"/>
    </source>
</evidence>
<evidence type="ECO:0000256" key="4">
    <source>
        <dbReference type="ARBA" id="ARBA00022989"/>
    </source>
</evidence>
<evidence type="ECO:0000256" key="5">
    <source>
        <dbReference type="ARBA" id="ARBA00023136"/>
    </source>
</evidence>
<evidence type="ECO:0000313" key="9">
    <source>
        <dbReference type="Proteomes" id="UP000002217"/>
    </source>
</evidence>
<dbReference type="AlphaFoldDB" id="C8W022"/>
<dbReference type="InterPro" id="IPR011701">
    <property type="entry name" value="MFS"/>
</dbReference>
<feature type="transmembrane region" description="Helical" evidence="6">
    <location>
        <begin position="355"/>
        <end position="376"/>
    </location>
</feature>
<dbReference type="GO" id="GO:0022857">
    <property type="term" value="F:transmembrane transporter activity"/>
    <property type="evidence" value="ECO:0007669"/>
    <property type="project" value="InterPro"/>
</dbReference>
<reference evidence="8 9" key="1">
    <citation type="journal article" date="2009" name="Stand. Genomic Sci.">
        <title>Complete genome sequence of Desulfotomaculum acetoxidans type strain (5575).</title>
        <authorList>
            <person name="Spring S."/>
            <person name="Lapidus A."/>
            <person name="Schroder M."/>
            <person name="Gleim D."/>
            <person name="Sims D."/>
            <person name="Meincke L."/>
            <person name="Glavina Del Rio T."/>
            <person name="Tice H."/>
            <person name="Copeland A."/>
            <person name="Cheng J.F."/>
            <person name="Lucas S."/>
            <person name="Chen F."/>
            <person name="Nolan M."/>
            <person name="Bruce D."/>
            <person name="Goodwin L."/>
            <person name="Pitluck S."/>
            <person name="Ivanova N."/>
            <person name="Mavromatis K."/>
            <person name="Mikhailova N."/>
            <person name="Pati A."/>
            <person name="Chen A."/>
            <person name="Palaniappan K."/>
            <person name="Land M."/>
            <person name="Hauser L."/>
            <person name="Chang Y.J."/>
            <person name="Jeffries C.D."/>
            <person name="Chain P."/>
            <person name="Saunders E."/>
            <person name="Brettin T."/>
            <person name="Detter J.C."/>
            <person name="Goker M."/>
            <person name="Bristow J."/>
            <person name="Eisen J.A."/>
            <person name="Markowitz V."/>
            <person name="Hugenholtz P."/>
            <person name="Kyrpides N.C."/>
            <person name="Klenk H.P."/>
            <person name="Han C."/>
        </authorList>
    </citation>
    <scope>NUCLEOTIDE SEQUENCE [LARGE SCALE GENOMIC DNA]</scope>
    <source>
        <strain evidence="9">ATCC 49208 / DSM 771 / VKM B-1644</strain>
    </source>
</reference>
<dbReference type="OrthoDB" id="9770492at2"/>
<dbReference type="Proteomes" id="UP000002217">
    <property type="component" value="Chromosome"/>
</dbReference>
<organism evidence="8 9">
    <name type="scientific">Desulfofarcimen acetoxidans (strain ATCC 49208 / DSM 771 / KCTC 5769 / VKM B-1644 / 5575)</name>
    <name type="common">Desulfotomaculum acetoxidans</name>
    <dbReference type="NCBI Taxonomy" id="485916"/>
    <lineage>
        <taxon>Bacteria</taxon>
        <taxon>Bacillati</taxon>
        <taxon>Bacillota</taxon>
        <taxon>Clostridia</taxon>
        <taxon>Eubacteriales</taxon>
        <taxon>Peptococcaceae</taxon>
        <taxon>Desulfofarcimen</taxon>
    </lineage>
</organism>
<dbReference type="SUPFAM" id="SSF103473">
    <property type="entry name" value="MFS general substrate transporter"/>
    <property type="match status" value="1"/>
</dbReference>
<dbReference type="PROSITE" id="PS00216">
    <property type="entry name" value="SUGAR_TRANSPORT_1"/>
    <property type="match status" value="1"/>
</dbReference>
<dbReference type="GO" id="GO:0005886">
    <property type="term" value="C:plasma membrane"/>
    <property type="evidence" value="ECO:0007669"/>
    <property type="project" value="UniProtKB-SubCell"/>
</dbReference>
<keyword evidence="5 6" id="KW-0472">Membrane</keyword>
<evidence type="ECO:0000313" key="8">
    <source>
        <dbReference type="EMBL" id="ACV64990.1"/>
    </source>
</evidence>
<dbReference type="InterPro" id="IPR005829">
    <property type="entry name" value="Sugar_transporter_CS"/>
</dbReference>
<feature type="domain" description="Major facilitator superfamily (MFS) profile" evidence="7">
    <location>
        <begin position="1"/>
        <end position="381"/>
    </location>
</feature>